<keyword evidence="2" id="KW-1185">Reference proteome</keyword>
<proteinExistence type="predicted"/>
<evidence type="ECO:0000313" key="1">
    <source>
        <dbReference type="EMBL" id="EJK44113.1"/>
    </source>
</evidence>
<dbReference type="InterPro" id="IPR029063">
    <property type="entry name" value="SAM-dependent_MTases_sf"/>
</dbReference>
<comment type="caution">
    <text evidence="1">The sequence shown here is derived from an EMBL/GenBank/DDBJ whole genome shotgun (WGS) entry which is preliminary data.</text>
</comment>
<dbReference type="Gene3D" id="3.40.50.150">
    <property type="entry name" value="Vaccinia Virus protein VP39"/>
    <property type="match status" value="1"/>
</dbReference>
<dbReference type="eggNOG" id="ENOG502SNTW">
    <property type="taxonomic scope" value="Eukaryota"/>
</dbReference>
<dbReference type="AlphaFoldDB" id="K0QYG3"/>
<reference evidence="1 2" key="1">
    <citation type="journal article" date="2012" name="Genome Biol.">
        <title>Genome and low-iron response of an oceanic diatom adapted to chronic iron limitation.</title>
        <authorList>
            <person name="Lommer M."/>
            <person name="Specht M."/>
            <person name="Roy A.S."/>
            <person name="Kraemer L."/>
            <person name="Andreson R."/>
            <person name="Gutowska M.A."/>
            <person name="Wolf J."/>
            <person name="Bergner S.V."/>
            <person name="Schilhabel M.B."/>
            <person name="Klostermeier U.C."/>
            <person name="Beiko R.G."/>
            <person name="Rosenstiel P."/>
            <person name="Hippler M."/>
            <person name="Laroche J."/>
        </authorList>
    </citation>
    <scope>NUCLEOTIDE SEQUENCE [LARGE SCALE GENOMIC DNA]</scope>
    <source>
        <strain evidence="1 2">CCMP1005</strain>
    </source>
</reference>
<dbReference type="SUPFAM" id="SSF53335">
    <property type="entry name" value="S-adenosyl-L-methionine-dependent methyltransferases"/>
    <property type="match status" value="1"/>
</dbReference>
<dbReference type="Proteomes" id="UP000266841">
    <property type="component" value="Unassembled WGS sequence"/>
</dbReference>
<dbReference type="OrthoDB" id="39375at2759"/>
<dbReference type="EMBL" id="AGNL01050158">
    <property type="protein sequence ID" value="EJK44113.1"/>
    <property type="molecule type" value="Genomic_DNA"/>
</dbReference>
<sequence length="731" mass="82666">MERLMVRRAFPDALDYTTSKFGNYSDGTPAGTQQWIGDVGNNNKLNPSFANFGTVLDLSAANKGTFVNSLQWMASLLHRRSYVLSTTDHEKPWEEPLSPCRTDLLDDYDTSDEYSEEDDSSVCLIGAEMTNFVSVRLDEKVTKGAVVKATKLNIVDYGEFIDGDASNWLELLRNKELLNGRTFDTIIVDGVLDADDDDHALPMHMMDLVLEEIVKLLKPGGQLFVVGQGPDDGLYDGEDGMAYTSISSTLDAIKSLDGIVPKKNLPASWVHRTLSKLNLNIFDSTNMYPNYDYERFESKINEALAWIEESELMPSETKEHFQSLVHSLSEQAEEATYDGPVYAGGNEYIIAAELSAEGAEPQTTVPYPVDYTAKEQYWPDRQPKVEEMVTSPLMPGEIMKLTWANGDDYDGLSYRVGVERKLRKAIVDYLKKLGLWDIIHETMYDNPLQEDSTRFHRLPSPYDPSRTMTWGIKRPANYDGTASDMHWFDAGCEFAMEDSYRALADAGFDDVVASIGKFMNYTEMNVFSLGILAVTKADKGYVHQDFEGSTGRAFNFLYKLQSPEGYDTPELTIIEEDYLGSRRRGQIKYEEDFGVLNGDMAMHATNECDYRRDRGIRISASIFMAEVNDASKKVIAEHDTWYFPFGNNDWILAQKGRHWHKDGSRSMLNDEGRAPLAVEDQVPECAERVGPNKEKCFVHTDERQKCWKTCGAFIDDADYRPGLSRKTVYGY</sequence>
<accession>K0QYG3</accession>
<gene>
    <name evidence="1" type="ORF">THAOC_37376</name>
</gene>
<dbReference type="CDD" id="cd02440">
    <property type="entry name" value="AdoMet_MTases"/>
    <property type="match status" value="1"/>
</dbReference>
<name>K0QYG3_THAOC</name>
<organism evidence="1 2">
    <name type="scientific">Thalassiosira oceanica</name>
    <name type="common">Marine diatom</name>
    <dbReference type="NCBI Taxonomy" id="159749"/>
    <lineage>
        <taxon>Eukaryota</taxon>
        <taxon>Sar</taxon>
        <taxon>Stramenopiles</taxon>
        <taxon>Ochrophyta</taxon>
        <taxon>Bacillariophyta</taxon>
        <taxon>Coscinodiscophyceae</taxon>
        <taxon>Thalassiosirophycidae</taxon>
        <taxon>Thalassiosirales</taxon>
        <taxon>Thalassiosiraceae</taxon>
        <taxon>Thalassiosira</taxon>
    </lineage>
</organism>
<evidence type="ECO:0000313" key="2">
    <source>
        <dbReference type="Proteomes" id="UP000266841"/>
    </source>
</evidence>
<protein>
    <submittedName>
        <fullName evidence="1">Uncharacterized protein</fullName>
    </submittedName>
</protein>